<sequence length="189" mass="21543">MNSMDITTARGKRKIILSCILEVQRKPTSSDLVEIVMEWARTMWYTHSGQTFFLRDPTSRYPRTDIPPSSLSEVQDLVLVYLAKLVTRLPSFEKYLEPKFRAIVDCESSSIDTKLDQLLWLRHQSPAGYQSRAPAGMTQDGTVTFKWPWESKIKQRSDILITGLLSDILAVRVHVLMIPVLTSETSIAV</sequence>
<proteinExistence type="predicted"/>
<protein>
    <submittedName>
        <fullName evidence="1">Uncharacterized protein</fullName>
    </submittedName>
</protein>
<gene>
    <name evidence="1" type="ORF">DFP72DRAFT_1075043</name>
</gene>
<dbReference type="Proteomes" id="UP000521943">
    <property type="component" value="Unassembled WGS sequence"/>
</dbReference>
<dbReference type="OrthoDB" id="3131463at2759"/>
<accession>A0A8H6LXL4</accession>
<evidence type="ECO:0000313" key="1">
    <source>
        <dbReference type="EMBL" id="KAF6747768.1"/>
    </source>
</evidence>
<evidence type="ECO:0000313" key="2">
    <source>
        <dbReference type="Proteomes" id="UP000521943"/>
    </source>
</evidence>
<dbReference type="AlphaFoldDB" id="A0A8H6LXL4"/>
<name>A0A8H6LXL4_9AGAR</name>
<dbReference type="EMBL" id="JACGCI010000078">
    <property type="protein sequence ID" value="KAF6747768.1"/>
    <property type="molecule type" value="Genomic_DNA"/>
</dbReference>
<comment type="caution">
    <text evidence="1">The sequence shown here is derived from an EMBL/GenBank/DDBJ whole genome shotgun (WGS) entry which is preliminary data.</text>
</comment>
<reference evidence="1 2" key="1">
    <citation type="submission" date="2020-07" db="EMBL/GenBank/DDBJ databases">
        <title>Comparative genomics of pyrophilous fungi reveals a link between fire events and developmental genes.</title>
        <authorList>
            <consortium name="DOE Joint Genome Institute"/>
            <person name="Steindorff A.S."/>
            <person name="Carver A."/>
            <person name="Calhoun S."/>
            <person name="Stillman K."/>
            <person name="Liu H."/>
            <person name="Lipzen A."/>
            <person name="Pangilinan J."/>
            <person name="Labutti K."/>
            <person name="Bruns T.D."/>
            <person name="Grigoriev I.V."/>
        </authorList>
    </citation>
    <scope>NUCLEOTIDE SEQUENCE [LARGE SCALE GENOMIC DNA]</scope>
    <source>
        <strain evidence="1 2">CBS 144469</strain>
    </source>
</reference>
<organism evidence="1 2">
    <name type="scientific">Ephemerocybe angulata</name>
    <dbReference type="NCBI Taxonomy" id="980116"/>
    <lineage>
        <taxon>Eukaryota</taxon>
        <taxon>Fungi</taxon>
        <taxon>Dikarya</taxon>
        <taxon>Basidiomycota</taxon>
        <taxon>Agaricomycotina</taxon>
        <taxon>Agaricomycetes</taxon>
        <taxon>Agaricomycetidae</taxon>
        <taxon>Agaricales</taxon>
        <taxon>Agaricineae</taxon>
        <taxon>Psathyrellaceae</taxon>
        <taxon>Ephemerocybe</taxon>
    </lineage>
</organism>
<keyword evidence="2" id="KW-1185">Reference proteome</keyword>